<keyword evidence="3" id="KW-0805">Transcription regulation</keyword>
<dbReference type="GO" id="GO:0003700">
    <property type="term" value="F:DNA-binding transcription factor activity"/>
    <property type="evidence" value="ECO:0007669"/>
    <property type="project" value="InterPro"/>
</dbReference>
<name>A0A6N7VT78_9FIRM</name>
<feature type="domain" description="HTH gntR-type" evidence="6">
    <location>
        <begin position="10"/>
        <end position="78"/>
    </location>
</feature>
<dbReference type="PANTHER" id="PTHR46577">
    <property type="entry name" value="HTH-TYPE TRANSCRIPTIONAL REGULATORY PROTEIN GABR"/>
    <property type="match status" value="1"/>
</dbReference>
<organism evidence="7 8">
    <name type="scientific">Anaerococcus porci</name>
    <dbReference type="NCBI Taxonomy" id="2652269"/>
    <lineage>
        <taxon>Bacteria</taxon>
        <taxon>Bacillati</taxon>
        <taxon>Bacillota</taxon>
        <taxon>Tissierellia</taxon>
        <taxon>Tissierellales</taxon>
        <taxon>Peptoniphilaceae</taxon>
        <taxon>Anaerococcus</taxon>
    </lineage>
</organism>
<sequence>MYLNLKNDESFLYEKIYKALKEKIINGDIMAYDKLPSIRNLSKDINVSVNTIKKAYYKLEEEGYVEAEDKSGFYVKKIDDLIVLDKRENFKESDYIKVYKYDFGISGVDYENFPYKIMQKYMKEAIDKKDIKILDKGSFKGYKPLRAAISTYLKSARNIDISYSNIIISSSTEHLFTLVKMLLNDQSLYAFENPGYAFGNKFFTFDLENPIPLDMDKDGVRIDKISDFKSICVFVTPFHQFPMGTVMSIQRRVELLNWASKSENRYIIEDDYDCEFKFRGFPIESLKSMDKNSDVIYFGSFSKLLAPSLRISYMVLPDKLLKKYEENFKDLSNTVSNFLQKALASFIESGEFEKHINRMKNIYYKKFELIVRKIGEINEIKFISKPNSLILPIEIDESVDIGKFMSLLEKNSIRIIPLSRFLFNKKFSLDCFFILGFANLSEKEIMEGFEIIKDIISKSKKNRT</sequence>
<dbReference type="Proteomes" id="UP000441925">
    <property type="component" value="Unassembled WGS sequence"/>
</dbReference>
<dbReference type="InterPro" id="IPR036388">
    <property type="entry name" value="WH-like_DNA-bd_sf"/>
</dbReference>
<dbReference type="Pfam" id="PF00392">
    <property type="entry name" value="GntR"/>
    <property type="match status" value="1"/>
</dbReference>
<proteinExistence type="inferred from homology"/>
<keyword evidence="2" id="KW-0663">Pyridoxal phosphate</keyword>
<dbReference type="SMART" id="SM00345">
    <property type="entry name" value="HTH_GNTR"/>
    <property type="match status" value="1"/>
</dbReference>
<evidence type="ECO:0000313" key="7">
    <source>
        <dbReference type="EMBL" id="MSS77274.1"/>
    </source>
</evidence>
<reference evidence="7 8" key="1">
    <citation type="submission" date="2019-08" db="EMBL/GenBank/DDBJ databases">
        <title>In-depth cultivation of the pig gut microbiome towards novel bacterial diversity and tailored functional studies.</title>
        <authorList>
            <person name="Wylensek D."/>
            <person name="Hitch T.C.A."/>
            <person name="Clavel T."/>
        </authorList>
    </citation>
    <scope>NUCLEOTIDE SEQUENCE [LARGE SCALE GENOMIC DNA]</scope>
    <source>
        <strain evidence="7 8">WCA-380-WT-2B</strain>
    </source>
</reference>
<dbReference type="Gene3D" id="1.10.10.10">
    <property type="entry name" value="Winged helix-like DNA-binding domain superfamily/Winged helix DNA-binding domain"/>
    <property type="match status" value="1"/>
</dbReference>
<dbReference type="CDD" id="cd07377">
    <property type="entry name" value="WHTH_GntR"/>
    <property type="match status" value="1"/>
</dbReference>
<accession>A0A6N7VT78</accession>
<dbReference type="RefSeq" id="WP_154539253.1">
    <property type="nucleotide sequence ID" value="NZ_VULQ01000002.1"/>
</dbReference>
<dbReference type="InterPro" id="IPR051446">
    <property type="entry name" value="HTH_trans_reg/aminotransferase"/>
</dbReference>
<dbReference type="InterPro" id="IPR000524">
    <property type="entry name" value="Tscrpt_reg_HTH_GntR"/>
</dbReference>
<dbReference type="InterPro" id="IPR036390">
    <property type="entry name" value="WH_DNA-bd_sf"/>
</dbReference>
<dbReference type="GO" id="GO:0008483">
    <property type="term" value="F:transaminase activity"/>
    <property type="evidence" value="ECO:0007669"/>
    <property type="project" value="UniProtKB-KW"/>
</dbReference>
<dbReference type="EMBL" id="VULQ01000002">
    <property type="protein sequence ID" value="MSS77274.1"/>
    <property type="molecule type" value="Genomic_DNA"/>
</dbReference>
<keyword evidence="7" id="KW-0032">Aminotransferase</keyword>
<dbReference type="Gene3D" id="3.40.640.10">
    <property type="entry name" value="Type I PLP-dependent aspartate aminotransferase-like (Major domain)"/>
    <property type="match status" value="1"/>
</dbReference>
<dbReference type="SUPFAM" id="SSF53383">
    <property type="entry name" value="PLP-dependent transferases"/>
    <property type="match status" value="1"/>
</dbReference>
<dbReference type="CDD" id="cd00609">
    <property type="entry name" value="AAT_like"/>
    <property type="match status" value="1"/>
</dbReference>
<keyword evidence="5" id="KW-0804">Transcription</keyword>
<dbReference type="SUPFAM" id="SSF46785">
    <property type="entry name" value="Winged helix' DNA-binding domain"/>
    <property type="match status" value="1"/>
</dbReference>
<dbReference type="InterPro" id="IPR015424">
    <property type="entry name" value="PyrdxlP-dep_Trfase"/>
</dbReference>
<keyword evidence="8" id="KW-1185">Reference proteome</keyword>
<keyword evidence="7" id="KW-0808">Transferase</keyword>
<evidence type="ECO:0000256" key="2">
    <source>
        <dbReference type="ARBA" id="ARBA00022898"/>
    </source>
</evidence>
<evidence type="ECO:0000259" key="6">
    <source>
        <dbReference type="PROSITE" id="PS50949"/>
    </source>
</evidence>
<protein>
    <submittedName>
        <fullName evidence="7">PLP-dependent aminotransferase family protein</fullName>
    </submittedName>
</protein>
<dbReference type="PANTHER" id="PTHR46577:SF1">
    <property type="entry name" value="HTH-TYPE TRANSCRIPTIONAL REGULATORY PROTEIN GABR"/>
    <property type="match status" value="1"/>
</dbReference>
<evidence type="ECO:0000256" key="3">
    <source>
        <dbReference type="ARBA" id="ARBA00023015"/>
    </source>
</evidence>
<comment type="similarity">
    <text evidence="1">In the C-terminal section; belongs to the class-I pyridoxal-phosphate-dependent aminotransferase family.</text>
</comment>
<dbReference type="PROSITE" id="PS50949">
    <property type="entry name" value="HTH_GNTR"/>
    <property type="match status" value="1"/>
</dbReference>
<keyword evidence="4" id="KW-0238">DNA-binding</keyword>
<dbReference type="AlphaFoldDB" id="A0A6N7VT78"/>
<evidence type="ECO:0000256" key="5">
    <source>
        <dbReference type="ARBA" id="ARBA00023163"/>
    </source>
</evidence>
<dbReference type="GO" id="GO:0003677">
    <property type="term" value="F:DNA binding"/>
    <property type="evidence" value="ECO:0007669"/>
    <property type="project" value="UniProtKB-KW"/>
</dbReference>
<evidence type="ECO:0000313" key="8">
    <source>
        <dbReference type="Proteomes" id="UP000441925"/>
    </source>
</evidence>
<gene>
    <name evidence="7" type="ORF">FYJ26_02370</name>
</gene>
<evidence type="ECO:0000256" key="1">
    <source>
        <dbReference type="ARBA" id="ARBA00005384"/>
    </source>
</evidence>
<dbReference type="InterPro" id="IPR015421">
    <property type="entry name" value="PyrdxlP-dep_Trfase_major"/>
</dbReference>
<evidence type="ECO:0000256" key="4">
    <source>
        <dbReference type="ARBA" id="ARBA00023125"/>
    </source>
</evidence>
<comment type="caution">
    <text evidence="7">The sequence shown here is derived from an EMBL/GenBank/DDBJ whole genome shotgun (WGS) entry which is preliminary data.</text>
</comment>